<evidence type="ECO:0000313" key="2">
    <source>
        <dbReference type="EMBL" id="SHM29587.1"/>
    </source>
</evidence>
<gene>
    <name evidence="2" type="ORF">SAMN05443669_102923</name>
</gene>
<dbReference type="Proteomes" id="UP000184260">
    <property type="component" value="Unassembled WGS sequence"/>
</dbReference>
<name>A0A1M7HN96_9FLAO</name>
<evidence type="ECO:0000313" key="3">
    <source>
        <dbReference type="Proteomes" id="UP000184260"/>
    </source>
</evidence>
<keyword evidence="1" id="KW-0812">Transmembrane</keyword>
<proteinExistence type="predicted"/>
<dbReference type="RefSeq" id="WP_175547752.1">
    <property type="nucleotide sequence ID" value="NZ_FRBU01000029.1"/>
</dbReference>
<keyword evidence="1" id="KW-0472">Membrane</keyword>
<evidence type="ECO:0000256" key="1">
    <source>
        <dbReference type="SAM" id="Phobius"/>
    </source>
</evidence>
<organism evidence="2 3">
    <name type="scientific">Flavobacterium xanthum</name>
    <dbReference type="NCBI Taxonomy" id="69322"/>
    <lineage>
        <taxon>Bacteria</taxon>
        <taxon>Pseudomonadati</taxon>
        <taxon>Bacteroidota</taxon>
        <taxon>Flavobacteriia</taxon>
        <taxon>Flavobacteriales</taxon>
        <taxon>Flavobacteriaceae</taxon>
        <taxon>Flavobacterium</taxon>
    </lineage>
</organism>
<sequence>MENIELIILTVVVILCFVAFFISTFNEFEKVEKKNLTSENSRGILSRFLAYLESLVAE</sequence>
<feature type="transmembrane region" description="Helical" evidence="1">
    <location>
        <begin position="6"/>
        <end position="25"/>
    </location>
</feature>
<protein>
    <submittedName>
        <fullName evidence="2">Uncharacterized protein</fullName>
    </submittedName>
</protein>
<reference evidence="3" key="1">
    <citation type="submission" date="2016-11" db="EMBL/GenBank/DDBJ databases">
        <authorList>
            <person name="Varghese N."/>
            <person name="Submissions S."/>
        </authorList>
    </citation>
    <scope>NUCLEOTIDE SEQUENCE [LARGE SCALE GENOMIC DNA]</scope>
    <source>
        <strain evidence="3">DSM 3661</strain>
    </source>
</reference>
<dbReference type="EMBL" id="FRBU01000029">
    <property type="protein sequence ID" value="SHM29587.1"/>
    <property type="molecule type" value="Genomic_DNA"/>
</dbReference>
<accession>A0A1M7HN96</accession>
<keyword evidence="1" id="KW-1133">Transmembrane helix</keyword>
<dbReference type="AlphaFoldDB" id="A0A1M7HN96"/>
<keyword evidence="3" id="KW-1185">Reference proteome</keyword>